<comment type="caution">
    <text evidence="2">The sequence shown here is derived from an EMBL/GenBank/DDBJ whole genome shotgun (WGS) entry which is preliminary data.</text>
</comment>
<keyword evidence="3" id="KW-1185">Reference proteome</keyword>
<reference evidence="2" key="1">
    <citation type="submission" date="2023-10" db="EMBL/GenBank/DDBJ databases">
        <authorList>
            <person name="Chen Y."/>
            <person name="Shah S."/>
            <person name="Dougan E. K."/>
            <person name="Thang M."/>
            <person name="Chan C."/>
        </authorList>
    </citation>
    <scope>NUCLEOTIDE SEQUENCE [LARGE SCALE GENOMIC DNA]</scope>
</reference>
<evidence type="ECO:0000256" key="1">
    <source>
        <dbReference type="SAM" id="MobiDB-lite"/>
    </source>
</evidence>
<dbReference type="EMBL" id="CAUYUJ010016605">
    <property type="protein sequence ID" value="CAK0867078.1"/>
    <property type="molecule type" value="Genomic_DNA"/>
</dbReference>
<evidence type="ECO:0000313" key="3">
    <source>
        <dbReference type="Proteomes" id="UP001189429"/>
    </source>
</evidence>
<feature type="compositionally biased region" description="Basic residues" evidence="1">
    <location>
        <begin position="103"/>
        <end position="112"/>
    </location>
</feature>
<gene>
    <name evidence="2" type="ORF">PCOR1329_LOCUS54096</name>
</gene>
<name>A0ABN9V379_9DINO</name>
<dbReference type="Proteomes" id="UP001189429">
    <property type="component" value="Unassembled WGS sequence"/>
</dbReference>
<organism evidence="2 3">
    <name type="scientific">Prorocentrum cordatum</name>
    <dbReference type="NCBI Taxonomy" id="2364126"/>
    <lineage>
        <taxon>Eukaryota</taxon>
        <taxon>Sar</taxon>
        <taxon>Alveolata</taxon>
        <taxon>Dinophyceae</taxon>
        <taxon>Prorocentrales</taxon>
        <taxon>Prorocentraceae</taxon>
        <taxon>Prorocentrum</taxon>
    </lineage>
</organism>
<feature type="non-terminal residue" evidence="2">
    <location>
        <position position="1"/>
    </location>
</feature>
<accession>A0ABN9V379</accession>
<feature type="compositionally biased region" description="Low complexity" evidence="1">
    <location>
        <begin position="33"/>
        <end position="42"/>
    </location>
</feature>
<protein>
    <submittedName>
        <fullName evidence="2">Uncharacterized protein</fullName>
    </submittedName>
</protein>
<feature type="compositionally biased region" description="Basic residues" evidence="1">
    <location>
        <begin position="1"/>
        <end position="17"/>
    </location>
</feature>
<proteinExistence type="predicted"/>
<evidence type="ECO:0000313" key="2">
    <source>
        <dbReference type="EMBL" id="CAK0867078.1"/>
    </source>
</evidence>
<feature type="region of interest" description="Disordered" evidence="1">
    <location>
        <begin position="1"/>
        <end position="155"/>
    </location>
</feature>
<sequence>SLERRRSGRAAALRRGRPLGTAGRRGRPPPAAPATGQRRAPGLPGPVRLWSRSAGRIGRGPTDPFPLLLPSGIGAGRDRGTTSPARPRPPACSSWPTTETAAHVKRPGHTARQHLEQPPGQPSGYSGEHAPGTPKPSQLPGSRLPKCWGQASDEGLIDDHLPHREFVARVIWAQPTSLSHGLPSASDQGPRL</sequence>